<evidence type="ECO:0000256" key="10">
    <source>
        <dbReference type="ARBA" id="ARBA00022989"/>
    </source>
</evidence>
<dbReference type="Pfam" id="PF01657">
    <property type="entry name" value="Stress-antifung"/>
    <property type="match status" value="4"/>
</dbReference>
<dbReference type="FunFam" id="3.30.430.20:FF:000002">
    <property type="entry name" value="Cysteine-rich receptor-like protein kinase 10"/>
    <property type="match status" value="1"/>
</dbReference>
<dbReference type="EMBL" id="OU503036">
    <property type="protein sequence ID" value="CAI9755127.1"/>
    <property type="molecule type" value="Genomic_DNA"/>
</dbReference>
<evidence type="ECO:0000313" key="19">
    <source>
        <dbReference type="EMBL" id="CAI9755127.1"/>
    </source>
</evidence>
<keyword evidence="7 14" id="KW-0547">Nucleotide-binding</keyword>
<keyword evidence="6" id="KW-0677">Repeat</keyword>
<evidence type="ECO:0008006" key="21">
    <source>
        <dbReference type="Google" id="ProtNLM"/>
    </source>
</evidence>
<keyword evidence="13" id="KW-0325">Glycoprotein</keyword>
<sequence length="1065" mass="119056">MSSRKWLPNFVFVICLINLFVTVKSEFPTTIHFHYKCLDNGNYTSNSTYKTNLDTLLSTVSPNIDNNGFYNASTGENSDRVNVIALCRADLQPHQCRDYVKNATAEILKKCPNQKQVILWHEFCMVRYSNETIFGTLAYSPLDWGYSRGKVTNLDKFYQELNILLDSLRNQTAYNSYPRKFAAASRVNRNYETTYAFEQCTPDITPKECDDCLKKSVLLIRECCDEAGGVRILRPSCYLRFKTDFSFYNETMVEILQTPASPPPSPPPPPPGKKDNTTRTVIIVIVPSVVCTLMLAFCIGIILRTKKMRKPLEKIETDNETSTIESLQYDFSTIRTATENFSDANKLGRGGFGVVYKGKMPKGIEIAVKRLSRDLGQGDLEFKNENGSLDRFIFDPNMHPYLDWEKRYIIIGEETQHSTSRIVGTYGYMAPEYVIHGQFSVKSDVFSFGVLVLEIICGQKTNNFRNRESMDDLLSCVWKNWHEGTAANMIDPVLRASLSSLRDILRCIHIGLLCVQENAANRPTMASVVLMLSSSTLTLPVPLQPAFFVSGSFDQESSLPRENDSSKDQSNNDALLSTNDVSMTLVRSQSHWCLNNGNFTSNSMYKTNLDTLLSSISSNIDGNGFYNASNGENSDRVNAMALCRGDLQLDTCRSCINNATDALLLLCPHSKEAIFWAESGQCMLRYSSESIFGKLATEPLYAWFLTAESTSPEEFNRDLRMLLDNLRSQAAYGGALKKFAAANATGPDLLTIYGLAQCTPDLNSDDCSDCLIHLVEFIPQCCNGKLGFAAHSPSCLLRYEIYSFYDDTPQPAPPPPPLSVPIPAPPGKDDNTTQTIIIIIVPIIVGLIIALCIGIFLRFRRRHKPMEQLETQNEISTVESLYYNFGTIRAATDNFSDANMLRQGGSGIVYKGKLPSGQQIAVKRLSMISGGYMAPEYTFHRHFSNKPGVFRFGILVLEIVSGQKTSSFGNGENVEDLLSRAWKNWHKGTSESIIDPTLMTSSRSLRDIMRCIHIGLLCVQEDATVRPTMASIVLMLNNSSMTLPIPSQSAFFVSTSFDPEISLLR</sequence>
<evidence type="ECO:0000256" key="5">
    <source>
        <dbReference type="ARBA" id="ARBA00022729"/>
    </source>
</evidence>
<keyword evidence="20" id="KW-1185">Reference proteome</keyword>
<evidence type="ECO:0000256" key="13">
    <source>
        <dbReference type="ARBA" id="ARBA00023180"/>
    </source>
</evidence>
<evidence type="ECO:0000313" key="20">
    <source>
        <dbReference type="Proteomes" id="UP000834106"/>
    </source>
</evidence>
<dbReference type="SUPFAM" id="SSF56112">
    <property type="entry name" value="Protein kinase-like (PK-like)"/>
    <property type="match status" value="3"/>
</dbReference>
<name>A0AAD2DHV2_9LAMI</name>
<evidence type="ECO:0000256" key="1">
    <source>
        <dbReference type="ARBA" id="ARBA00004167"/>
    </source>
</evidence>
<reference evidence="19" key="1">
    <citation type="submission" date="2023-05" db="EMBL/GenBank/DDBJ databases">
        <authorList>
            <person name="Huff M."/>
        </authorList>
    </citation>
    <scope>NUCLEOTIDE SEQUENCE</scope>
</reference>
<keyword evidence="4 16" id="KW-0812">Transmembrane</keyword>
<dbReference type="FunFam" id="3.30.430.20:FF:000003">
    <property type="entry name" value="Cysteine-rich RLK (RECEPTOR-like protein kinase) 10"/>
    <property type="match status" value="2"/>
</dbReference>
<dbReference type="GO" id="GO:0006950">
    <property type="term" value="P:response to stress"/>
    <property type="evidence" value="ECO:0007669"/>
    <property type="project" value="UniProtKB-ARBA"/>
</dbReference>
<dbReference type="PANTHER" id="PTHR27002">
    <property type="entry name" value="RECEPTOR-LIKE SERINE/THREONINE-PROTEIN KINASE SD1-8"/>
    <property type="match status" value="1"/>
</dbReference>
<dbReference type="GO" id="GO:0005524">
    <property type="term" value="F:ATP binding"/>
    <property type="evidence" value="ECO:0007669"/>
    <property type="project" value="UniProtKB-UniRule"/>
</dbReference>
<evidence type="ECO:0000256" key="4">
    <source>
        <dbReference type="ARBA" id="ARBA00022692"/>
    </source>
</evidence>
<feature type="region of interest" description="Disordered" evidence="15">
    <location>
        <begin position="257"/>
        <end position="276"/>
    </location>
</feature>
<evidence type="ECO:0000256" key="11">
    <source>
        <dbReference type="ARBA" id="ARBA00023136"/>
    </source>
</evidence>
<feature type="domain" description="Protein kinase" evidence="17">
    <location>
        <begin position="416"/>
        <end position="468"/>
    </location>
</feature>
<gene>
    <name evidence="19" type="ORF">FPE_LOCUS2558</name>
</gene>
<comment type="subcellular location">
    <subcellularLocation>
        <location evidence="1">Membrane</location>
        <topology evidence="1">Single-pass membrane protein</topology>
    </subcellularLocation>
</comment>
<dbReference type="AlphaFoldDB" id="A0AAD2DHV2"/>
<keyword evidence="10 16" id="KW-1133">Transmembrane helix</keyword>
<evidence type="ECO:0000259" key="17">
    <source>
        <dbReference type="Pfam" id="PF00069"/>
    </source>
</evidence>
<feature type="transmembrane region" description="Helical" evidence="16">
    <location>
        <begin position="836"/>
        <end position="857"/>
    </location>
</feature>
<keyword evidence="11 16" id="KW-0472">Membrane</keyword>
<dbReference type="PANTHER" id="PTHR27002:SF1073">
    <property type="entry name" value="CYSTEINE-RICH RECEPTOR-LIKE PROTEIN KINASE 29"/>
    <property type="match status" value="1"/>
</dbReference>
<dbReference type="InterPro" id="IPR000719">
    <property type="entry name" value="Prot_kinase_dom"/>
</dbReference>
<keyword evidence="8" id="KW-0418">Kinase</keyword>
<dbReference type="Pfam" id="PF00069">
    <property type="entry name" value="Pkinase"/>
    <property type="match status" value="1"/>
</dbReference>
<evidence type="ECO:0000256" key="8">
    <source>
        <dbReference type="ARBA" id="ARBA00022777"/>
    </source>
</evidence>
<keyword evidence="9 14" id="KW-0067">ATP-binding</keyword>
<evidence type="ECO:0000256" key="15">
    <source>
        <dbReference type="SAM" id="MobiDB-lite"/>
    </source>
</evidence>
<feature type="compositionally biased region" description="Pro residues" evidence="15">
    <location>
        <begin position="260"/>
        <end position="271"/>
    </location>
</feature>
<keyword evidence="5" id="KW-0732">Signal</keyword>
<dbReference type="InterPro" id="IPR038408">
    <property type="entry name" value="GNK2_sf"/>
</dbReference>
<feature type="domain" description="Gnk2-homologous" evidence="18">
    <location>
        <begin position="150"/>
        <end position="243"/>
    </location>
</feature>
<evidence type="ECO:0000256" key="14">
    <source>
        <dbReference type="PROSITE-ProRule" id="PRU10141"/>
    </source>
</evidence>
<dbReference type="FunFam" id="1.10.510.10:FF:000129">
    <property type="entry name" value="cysteine-rich receptor-like protein kinase 10"/>
    <property type="match status" value="1"/>
</dbReference>
<dbReference type="GO" id="GO:0004674">
    <property type="term" value="F:protein serine/threonine kinase activity"/>
    <property type="evidence" value="ECO:0007669"/>
    <property type="project" value="UniProtKB-KW"/>
</dbReference>
<keyword evidence="3" id="KW-0808">Transferase</keyword>
<dbReference type="Gene3D" id="3.30.430.20">
    <property type="entry name" value="Gnk2 domain, C-X8-C-X2-C motif"/>
    <property type="match status" value="4"/>
</dbReference>
<feature type="domain" description="Gnk2-homologous" evidence="18">
    <location>
        <begin position="37"/>
        <end position="131"/>
    </location>
</feature>
<organism evidence="19 20">
    <name type="scientific">Fraxinus pennsylvanica</name>
    <dbReference type="NCBI Taxonomy" id="56036"/>
    <lineage>
        <taxon>Eukaryota</taxon>
        <taxon>Viridiplantae</taxon>
        <taxon>Streptophyta</taxon>
        <taxon>Embryophyta</taxon>
        <taxon>Tracheophyta</taxon>
        <taxon>Spermatophyta</taxon>
        <taxon>Magnoliopsida</taxon>
        <taxon>eudicotyledons</taxon>
        <taxon>Gunneridae</taxon>
        <taxon>Pentapetalae</taxon>
        <taxon>asterids</taxon>
        <taxon>lamiids</taxon>
        <taxon>Lamiales</taxon>
        <taxon>Oleaceae</taxon>
        <taxon>Oleeae</taxon>
        <taxon>Fraxinus</taxon>
    </lineage>
</organism>
<feature type="binding site" evidence="14">
    <location>
        <position position="369"/>
    </location>
    <ligand>
        <name>ATP</name>
        <dbReference type="ChEBI" id="CHEBI:30616"/>
    </ligand>
</feature>
<feature type="transmembrane region" description="Helical" evidence="16">
    <location>
        <begin position="6"/>
        <end position="23"/>
    </location>
</feature>
<dbReference type="CDD" id="cd23509">
    <property type="entry name" value="Gnk2-like"/>
    <property type="match status" value="4"/>
</dbReference>
<evidence type="ECO:0000256" key="16">
    <source>
        <dbReference type="SAM" id="Phobius"/>
    </source>
</evidence>
<keyword evidence="12" id="KW-0675">Receptor</keyword>
<feature type="domain" description="Gnk2-homologous" evidence="18">
    <location>
        <begin position="593"/>
        <end position="688"/>
    </location>
</feature>
<evidence type="ECO:0000256" key="3">
    <source>
        <dbReference type="ARBA" id="ARBA00022679"/>
    </source>
</evidence>
<dbReference type="Gene3D" id="3.30.200.20">
    <property type="entry name" value="Phosphorylase Kinase, domain 1"/>
    <property type="match status" value="1"/>
</dbReference>
<evidence type="ECO:0000259" key="18">
    <source>
        <dbReference type="Pfam" id="PF01657"/>
    </source>
</evidence>
<feature type="domain" description="Gnk2-homologous" evidence="18">
    <location>
        <begin position="709"/>
        <end position="801"/>
    </location>
</feature>
<dbReference type="InterPro" id="IPR011009">
    <property type="entry name" value="Kinase-like_dom_sf"/>
</dbReference>
<evidence type="ECO:0000256" key="12">
    <source>
        <dbReference type="ARBA" id="ARBA00023170"/>
    </source>
</evidence>
<keyword evidence="2" id="KW-0723">Serine/threonine-protein kinase</keyword>
<evidence type="ECO:0000256" key="6">
    <source>
        <dbReference type="ARBA" id="ARBA00022737"/>
    </source>
</evidence>
<evidence type="ECO:0000256" key="9">
    <source>
        <dbReference type="ARBA" id="ARBA00022840"/>
    </source>
</evidence>
<accession>A0AAD2DHV2</accession>
<evidence type="ECO:0000256" key="2">
    <source>
        <dbReference type="ARBA" id="ARBA00022527"/>
    </source>
</evidence>
<proteinExistence type="predicted"/>
<dbReference type="GO" id="GO:0005886">
    <property type="term" value="C:plasma membrane"/>
    <property type="evidence" value="ECO:0007669"/>
    <property type="project" value="TreeGrafter"/>
</dbReference>
<dbReference type="PROSITE" id="PS00107">
    <property type="entry name" value="PROTEIN_KINASE_ATP"/>
    <property type="match status" value="1"/>
</dbReference>
<feature type="transmembrane region" description="Helical" evidence="16">
    <location>
        <begin position="281"/>
        <end position="303"/>
    </location>
</feature>
<dbReference type="InterPro" id="IPR017441">
    <property type="entry name" value="Protein_kinase_ATP_BS"/>
</dbReference>
<evidence type="ECO:0000256" key="7">
    <source>
        <dbReference type="ARBA" id="ARBA00022741"/>
    </source>
</evidence>
<dbReference type="InterPro" id="IPR002902">
    <property type="entry name" value="GNK2"/>
</dbReference>
<dbReference type="Proteomes" id="UP000834106">
    <property type="component" value="Chromosome 1"/>
</dbReference>
<protein>
    <recommendedName>
        <fullName evidence="21">Cysteine-rich receptor-like protein kinase</fullName>
    </recommendedName>
</protein>
<dbReference type="Gene3D" id="1.10.510.10">
    <property type="entry name" value="Transferase(Phosphotransferase) domain 1"/>
    <property type="match status" value="2"/>
</dbReference>